<name>A0A3Q1I9A9_ANATE</name>
<evidence type="ECO:0000256" key="1">
    <source>
        <dbReference type="SAM" id="Phobius"/>
    </source>
</evidence>
<dbReference type="PROSITE" id="PS50835">
    <property type="entry name" value="IG_LIKE"/>
    <property type="match status" value="1"/>
</dbReference>
<keyword evidence="4" id="KW-1185">Reference proteome</keyword>
<reference evidence="3" key="3">
    <citation type="submission" date="2025-09" db="UniProtKB">
        <authorList>
            <consortium name="Ensembl"/>
        </authorList>
    </citation>
    <scope>IDENTIFICATION</scope>
</reference>
<evidence type="ECO:0000313" key="4">
    <source>
        <dbReference type="Proteomes" id="UP000265040"/>
    </source>
</evidence>
<organism evidence="3 4">
    <name type="scientific">Anabas testudineus</name>
    <name type="common">Climbing perch</name>
    <name type="synonym">Anthias testudineus</name>
    <dbReference type="NCBI Taxonomy" id="64144"/>
    <lineage>
        <taxon>Eukaryota</taxon>
        <taxon>Metazoa</taxon>
        <taxon>Chordata</taxon>
        <taxon>Craniata</taxon>
        <taxon>Vertebrata</taxon>
        <taxon>Euteleostomi</taxon>
        <taxon>Actinopterygii</taxon>
        <taxon>Neopterygii</taxon>
        <taxon>Teleostei</taxon>
        <taxon>Neoteleostei</taxon>
        <taxon>Acanthomorphata</taxon>
        <taxon>Anabantaria</taxon>
        <taxon>Anabantiformes</taxon>
        <taxon>Anabantoidei</taxon>
        <taxon>Anabantidae</taxon>
        <taxon>Anabas</taxon>
    </lineage>
</organism>
<reference evidence="3" key="1">
    <citation type="submission" date="2021-04" db="EMBL/GenBank/DDBJ databases">
        <authorList>
            <consortium name="Wellcome Sanger Institute Data Sharing"/>
        </authorList>
    </citation>
    <scope>NUCLEOTIDE SEQUENCE [LARGE SCALE GENOMIC DNA]</scope>
</reference>
<keyword evidence="1" id="KW-0812">Transmembrane</keyword>
<evidence type="ECO:0000313" key="3">
    <source>
        <dbReference type="Ensembl" id="ENSATEP00000001126.2"/>
    </source>
</evidence>
<dbReference type="InterPro" id="IPR003599">
    <property type="entry name" value="Ig_sub"/>
</dbReference>
<dbReference type="GeneTree" id="ENSGT00940000169068"/>
<dbReference type="OrthoDB" id="10039395at2759"/>
<dbReference type="SUPFAM" id="SSF48726">
    <property type="entry name" value="Immunoglobulin"/>
    <property type="match status" value="1"/>
</dbReference>
<accession>A0A3Q1I9A9</accession>
<proteinExistence type="predicted"/>
<dbReference type="InterPro" id="IPR036179">
    <property type="entry name" value="Ig-like_dom_sf"/>
</dbReference>
<evidence type="ECO:0000259" key="2">
    <source>
        <dbReference type="PROSITE" id="PS50835"/>
    </source>
</evidence>
<dbReference type="Gene3D" id="2.60.40.10">
    <property type="entry name" value="Immunoglobulins"/>
    <property type="match status" value="1"/>
</dbReference>
<dbReference type="InterPro" id="IPR003598">
    <property type="entry name" value="Ig_sub2"/>
</dbReference>
<keyword evidence="1" id="KW-0472">Membrane</keyword>
<feature type="transmembrane region" description="Helical" evidence="1">
    <location>
        <begin position="140"/>
        <end position="160"/>
    </location>
</feature>
<dbReference type="Proteomes" id="UP000265040">
    <property type="component" value="Chromosome 1"/>
</dbReference>
<dbReference type="InterPro" id="IPR007110">
    <property type="entry name" value="Ig-like_dom"/>
</dbReference>
<dbReference type="CDD" id="cd00096">
    <property type="entry name" value="Ig"/>
    <property type="match status" value="1"/>
</dbReference>
<dbReference type="SMART" id="SM00408">
    <property type="entry name" value="IGc2"/>
    <property type="match status" value="1"/>
</dbReference>
<reference evidence="3" key="2">
    <citation type="submission" date="2025-08" db="UniProtKB">
        <authorList>
            <consortium name="Ensembl"/>
        </authorList>
    </citation>
    <scope>IDENTIFICATION</scope>
</reference>
<keyword evidence="1" id="KW-1133">Transmembrane helix</keyword>
<dbReference type="Pfam" id="PF13895">
    <property type="entry name" value="Ig_2"/>
    <property type="match status" value="1"/>
</dbReference>
<dbReference type="STRING" id="64144.ENSATEP00000001126"/>
<dbReference type="PANTHER" id="PTHR46013:SF4">
    <property type="entry name" value="B-CELL RECEPTOR CD22-RELATED"/>
    <property type="match status" value="1"/>
</dbReference>
<dbReference type="AlphaFoldDB" id="A0A3Q1I9A9"/>
<dbReference type="InterPro" id="IPR013783">
    <property type="entry name" value="Ig-like_fold"/>
</dbReference>
<dbReference type="InParanoid" id="A0A3Q1I9A9"/>
<dbReference type="SMART" id="SM00409">
    <property type="entry name" value="IG"/>
    <property type="match status" value="1"/>
</dbReference>
<dbReference type="Ensembl" id="ENSATET00000001147.2">
    <property type="protein sequence ID" value="ENSATEP00000001126.2"/>
    <property type="gene ID" value="ENSATEG00000000813.2"/>
</dbReference>
<sequence>FLNRWTFKPTIFIAEICPSEIVEGSSVTLTCSSDANPAANYTWYKENEESPKASGQIFTITDIRAEHSGNYYCVVQDTTSHYNSTLHLIVVGGKFFTLLFTDTHVGFFYSSSKYLKRPKFKCCNKTSCGCLCKSLLIMNIIRWSLVVLMLIPLFVISLCLR</sequence>
<protein>
    <recommendedName>
        <fullName evidence="2">Ig-like domain-containing protein</fullName>
    </recommendedName>
</protein>
<feature type="domain" description="Ig-like" evidence="2">
    <location>
        <begin position="9"/>
        <end position="89"/>
    </location>
</feature>
<dbReference type="PANTHER" id="PTHR46013">
    <property type="entry name" value="VASCULAR CELL ADHESION MOLECULE 1"/>
    <property type="match status" value="1"/>
</dbReference>